<evidence type="ECO:0000256" key="2">
    <source>
        <dbReference type="SAM" id="MobiDB-lite"/>
    </source>
</evidence>
<dbReference type="EMBL" id="NBSK02000007">
    <property type="protein sequence ID" value="KAJ0198184.1"/>
    <property type="molecule type" value="Genomic_DNA"/>
</dbReference>
<keyword evidence="1" id="KW-0175">Coiled coil</keyword>
<sequence length="233" mass="25631">MAQRGARGGGRSGSHISGRDARDRNASQSYNDAESQPSSSVRGSNILEQVPSNPSKRKFIEVDSSQSNGNQAMLKRPPTGVELYARLHTKRSTQDYITPKAAKVKEAYESAMVAKFGDDTSCHPLLDNETWCDVSGGVKKGRIYGFGSVSDLVSFLEGTSSTITSQEVVYERVRNEMRGEMDAKAAEMEAKHQQMREEMDAKAAAIDAKQQQIDAKYEAMEKMYAALQNMMGN</sequence>
<dbReference type="Pfam" id="PF03004">
    <property type="entry name" value="Transposase_24"/>
    <property type="match status" value="1"/>
</dbReference>
<evidence type="ECO:0000313" key="3">
    <source>
        <dbReference type="EMBL" id="KAJ0198184.1"/>
    </source>
</evidence>
<organism evidence="3 4">
    <name type="scientific">Lactuca sativa</name>
    <name type="common">Garden lettuce</name>
    <dbReference type="NCBI Taxonomy" id="4236"/>
    <lineage>
        <taxon>Eukaryota</taxon>
        <taxon>Viridiplantae</taxon>
        <taxon>Streptophyta</taxon>
        <taxon>Embryophyta</taxon>
        <taxon>Tracheophyta</taxon>
        <taxon>Spermatophyta</taxon>
        <taxon>Magnoliopsida</taxon>
        <taxon>eudicotyledons</taxon>
        <taxon>Gunneridae</taxon>
        <taxon>Pentapetalae</taxon>
        <taxon>asterids</taxon>
        <taxon>campanulids</taxon>
        <taxon>Asterales</taxon>
        <taxon>Asteraceae</taxon>
        <taxon>Cichorioideae</taxon>
        <taxon>Cichorieae</taxon>
        <taxon>Lactucinae</taxon>
        <taxon>Lactuca</taxon>
    </lineage>
</organism>
<name>A0A9R1X551_LACSA</name>
<dbReference type="PANTHER" id="PTHR33411:SF23">
    <property type="entry name" value="TRANSPOSASE, PTTA_EN_SPM, PLANT"/>
    <property type="match status" value="1"/>
</dbReference>
<feature type="region of interest" description="Disordered" evidence="2">
    <location>
        <begin position="1"/>
        <end position="58"/>
    </location>
</feature>
<feature type="compositionally biased region" description="Polar residues" evidence="2">
    <location>
        <begin position="26"/>
        <end position="54"/>
    </location>
</feature>
<feature type="compositionally biased region" description="Gly residues" evidence="2">
    <location>
        <begin position="1"/>
        <end position="12"/>
    </location>
</feature>
<keyword evidence="4" id="KW-1185">Reference proteome</keyword>
<proteinExistence type="predicted"/>
<dbReference type="InterPro" id="IPR004252">
    <property type="entry name" value="Probable_transposase_24"/>
</dbReference>
<evidence type="ECO:0000256" key="1">
    <source>
        <dbReference type="SAM" id="Coils"/>
    </source>
</evidence>
<evidence type="ECO:0000313" key="4">
    <source>
        <dbReference type="Proteomes" id="UP000235145"/>
    </source>
</evidence>
<dbReference type="Proteomes" id="UP000235145">
    <property type="component" value="Unassembled WGS sequence"/>
</dbReference>
<protein>
    <submittedName>
        <fullName evidence="3">Uncharacterized protein</fullName>
    </submittedName>
</protein>
<comment type="caution">
    <text evidence="3">The sequence shown here is derived from an EMBL/GenBank/DDBJ whole genome shotgun (WGS) entry which is preliminary data.</text>
</comment>
<dbReference type="AlphaFoldDB" id="A0A9R1X551"/>
<reference evidence="3 4" key="1">
    <citation type="journal article" date="2017" name="Nat. Commun.">
        <title>Genome assembly with in vitro proximity ligation data and whole-genome triplication in lettuce.</title>
        <authorList>
            <person name="Reyes-Chin-Wo S."/>
            <person name="Wang Z."/>
            <person name="Yang X."/>
            <person name="Kozik A."/>
            <person name="Arikit S."/>
            <person name="Song C."/>
            <person name="Xia L."/>
            <person name="Froenicke L."/>
            <person name="Lavelle D.O."/>
            <person name="Truco M.J."/>
            <person name="Xia R."/>
            <person name="Zhu S."/>
            <person name="Xu C."/>
            <person name="Xu H."/>
            <person name="Xu X."/>
            <person name="Cox K."/>
            <person name="Korf I."/>
            <person name="Meyers B.C."/>
            <person name="Michelmore R.W."/>
        </authorList>
    </citation>
    <scope>NUCLEOTIDE SEQUENCE [LARGE SCALE GENOMIC DNA]</scope>
    <source>
        <strain evidence="4">cv. Salinas</strain>
        <tissue evidence="3">Seedlings</tissue>
    </source>
</reference>
<feature type="coiled-coil region" evidence="1">
    <location>
        <begin position="178"/>
        <end position="212"/>
    </location>
</feature>
<dbReference type="PANTHER" id="PTHR33411">
    <property type="entry name" value="OS08G0392500 PROTEIN"/>
    <property type="match status" value="1"/>
</dbReference>
<gene>
    <name evidence="3" type="ORF">LSAT_V11C700368000</name>
</gene>
<accession>A0A9R1X551</accession>